<name>A0A645G493_9ZZZZ</name>
<proteinExistence type="predicted"/>
<accession>A0A645G493</accession>
<dbReference type="AlphaFoldDB" id="A0A645G493"/>
<comment type="caution">
    <text evidence="1">The sequence shown here is derived from an EMBL/GenBank/DDBJ whole genome shotgun (WGS) entry which is preliminary data.</text>
</comment>
<organism evidence="1">
    <name type="scientific">bioreactor metagenome</name>
    <dbReference type="NCBI Taxonomy" id="1076179"/>
    <lineage>
        <taxon>unclassified sequences</taxon>
        <taxon>metagenomes</taxon>
        <taxon>ecological metagenomes</taxon>
    </lineage>
</organism>
<dbReference type="EMBL" id="VSSQ01069705">
    <property type="protein sequence ID" value="MPN21678.1"/>
    <property type="molecule type" value="Genomic_DNA"/>
</dbReference>
<protein>
    <submittedName>
        <fullName evidence="1">Uncharacterized protein</fullName>
    </submittedName>
</protein>
<reference evidence="1" key="1">
    <citation type="submission" date="2019-08" db="EMBL/GenBank/DDBJ databases">
        <authorList>
            <person name="Kucharzyk K."/>
            <person name="Murdoch R.W."/>
            <person name="Higgins S."/>
            <person name="Loffler F."/>
        </authorList>
    </citation>
    <scope>NUCLEOTIDE SEQUENCE</scope>
</reference>
<evidence type="ECO:0000313" key="1">
    <source>
        <dbReference type="EMBL" id="MPN21678.1"/>
    </source>
</evidence>
<sequence length="37" mass="4517">MQHQRRFAVARVALHHRDLAERNVWKPEPLHFLRSDV</sequence>
<gene>
    <name evidence="1" type="ORF">SDC9_169058</name>
</gene>